<dbReference type="GO" id="GO:0110051">
    <property type="term" value="P:metabolite repair"/>
    <property type="evidence" value="ECO:0007669"/>
    <property type="project" value="TreeGrafter"/>
</dbReference>
<gene>
    <name evidence="18 22" type="primary">nnrE</name>
    <name evidence="17" type="synonym">nnrD</name>
    <name evidence="22" type="ORF">EXIGUO9Y_360287</name>
</gene>
<evidence type="ECO:0000256" key="15">
    <source>
        <dbReference type="ARBA" id="ARBA00048238"/>
    </source>
</evidence>
<feature type="binding site" evidence="18">
    <location>
        <begin position="58"/>
        <end position="62"/>
    </location>
    <ligand>
        <name>(6S)-NADPHX</name>
        <dbReference type="ChEBI" id="CHEBI:64076"/>
    </ligand>
</feature>
<dbReference type="GO" id="GO:0046496">
    <property type="term" value="P:nicotinamide nucleotide metabolic process"/>
    <property type="evidence" value="ECO:0007669"/>
    <property type="project" value="UniProtKB-UniRule"/>
</dbReference>
<evidence type="ECO:0000256" key="5">
    <source>
        <dbReference type="ARBA" id="ARBA00022723"/>
    </source>
</evidence>
<feature type="binding site" evidence="17">
    <location>
        <position position="353"/>
    </location>
    <ligand>
        <name>(6S)-NADPHX</name>
        <dbReference type="ChEBI" id="CHEBI:64076"/>
    </ligand>
</feature>
<feature type="binding site" evidence="17">
    <location>
        <position position="420"/>
    </location>
    <ligand>
        <name>(6S)-NADPHX</name>
        <dbReference type="ChEBI" id="CHEBI:64076"/>
    </ligand>
</feature>
<dbReference type="EC" id="5.1.99.6" evidence="19"/>
<evidence type="ECO:0000256" key="17">
    <source>
        <dbReference type="HAMAP-Rule" id="MF_01965"/>
    </source>
</evidence>
<keyword evidence="7 17" id="KW-0067">ATP-binding</keyword>
<dbReference type="PANTHER" id="PTHR12592">
    <property type="entry name" value="ATP-DEPENDENT (S)-NAD(P)H-HYDRATE DEHYDRATASE FAMILY MEMBER"/>
    <property type="match status" value="1"/>
</dbReference>
<evidence type="ECO:0000313" key="23">
    <source>
        <dbReference type="Proteomes" id="UP000439752"/>
    </source>
</evidence>
<dbReference type="HAMAP" id="MF_01965">
    <property type="entry name" value="NADHX_dehydratase"/>
    <property type="match status" value="1"/>
</dbReference>
<feature type="binding site" evidence="18">
    <location>
        <position position="154"/>
    </location>
    <ligand>
        <name>(6S)-NADPHX</name>
        <dbReference type="ChEBI" id="CHEBI:64076"/>
    </ligand>
</feature>
<evidence type="ECO:0000256" key="16">
    <source>
        <dbReference type="ARBA" id="ARBA00049209"/>
    </source>
</evidence>
<dbReference type="EMBL" id="CABWKQ010000030">
    <property type="protein sequence ID" value="VWX38010.1"/>
    <property type="molecule type" value="Genomic_DNA"/>
</dbReference>
<comment type="cofactor">
    <cofactor evidence="18 19">
        <name>K(+)</name>
        <dbReference type="ChEBI" id="CHEBI:29103"/>
    </cofactor>
    <text evidence="18 19">Binds 1 potassium ion per subunit.</text>
</comment>
<keyword evidence="10 17" id="KW-0520">NAD</keyword>
<accession>A0A653IFM0</accession>
<evidence type="ECO:0000256" key="19">
    <source>
        <dbReference type="PIRNR" id="PIRNR017184"/>
    </source>
</evidence>
<comment type="cofactor">
    <cofactor evidence="17">
        <name>Mg(2+)</name>
        <dbReference type="ChEBI" id="CHEBI:18420"/>
    </cofactor>
</comment>
<comment type="catalytic activity">
    <reaction evidence="1 18 19">
        <text>(6R)-NADHX = (6S)-NADHX</text>
        <dbReference type="Rhea" id="RHEA:32215"/>
        <dbReference type="ChEBI" id="CHEBI:64074"/>
        <dbReference type="ChEBI" id="CHEBI:64075"/>
        <dbReference type="EC" id="5.1.99.6"/>
    </reaction>
</comment>
<evidence type="ECO:0000256" key="4">
    <source>
        <dbReference type="ARBA" id="ARBA00009524"/>
    </source>
</evidence>
<feature type="binding site" evidence="18">
    <location>
        <position position="59"/>
    </location>
    <ligand>
        <name>K(+)</name>
        <dbReference type="ChEBI" id="CHEBI:29103"/>
    </ligand>
</feature>
<evidence type="ECO:0000256" key="10">
    <source>
        <dbReference type="ARBA" id="ARBA00023027"/>
    </source>
</evidence>
<reference evidence="22 23" key="1">
    <citation type="submission" date="2019-10" db="EMBL/GenBank/DDBJ databases">
        <authorList>
            <person name="Karimi E."/>
        </authorList>
    </citation>
    <scope>NUCLEOTIDE SEQUENCE [LARGE SCALE GENOMIC DNA]</scope>
    <source>
        <strain evidence="22">Exiguobacterium sp. 9Y</strain>
    </source>
</reference>
<dbReference type="AlphaFoldDB" id="A0A653IFM0"/>
<comment type="function">
    <text evidence="17">Catalyzes the dehydration of the S-form of NAD(P)HX at the expense of ADP, which is converted to AMP. Together with NAD(P)HX epimerase, which catalyzes the epimerization of the S- and R-forms, the enzyme allows the repair of both epimers of NAD(P)HX, a damaged form of NAD(P)H that is a result of enzymatic or heat-dependent hydration.</text>
</comment>
<evidence type="ECO:0000256" key="7">
    <source>
        <dbReference type="ARBA" id="ARBA00022840"/>
    </source>
</evidence>
<comment type="similarity">
    <text evidence="18">Belongs to the NnrE/AIBP family.</text>
</comment>
<dbReference type="InterPro" id="IPR029056">
    <property type="entry name" value="Ribokinase-like"/>
</dbReference>
<comment type="function">
    <text evidence="14 19">Bifunctional enzyme that catalyzes the epimerization of the S- and R-forms of NAD(P)HX and the dehydration of the S-form of NAD(P)HX at the expense of ADP, which is converted to AMP. This allows the repair of both epimers of NAD(P)HX, a damaged form of NAD(P)H that is a result of enzymatic or heat-dependent hydration.</text>
</comment>
<comment type="caution">
    <text evidence="17">Lacks conserved residue(s) required for the propagation of feature annotation.</text>
</comment>
<dbReference type="SUPFAM" id="SSF53613">
    <property type="entry name" value="Ribokinase-like"/>
    <property type="match status" value="1"/>
</dbReference>
<keyword evidence="11 18" id="KW-0413">Isomerase</keyword>
<evidence type="ECO:0000256" key="9">
    <source>
        <dbReference type="ARBA" id="ARBA00022958"/>
    </source>
</evidence>
<evidence type="ECO:0000256" key="14">
    <source>
        <dbReference type="ARBA" id="ARBA00025153"/>
    </source>
</evidence>
<feature type="binding site" evidence="18">
    <location>
        <position position="157"/>
    </location>
    <ligand>
        <name>K(+)</name>
        <dbReference type="ChEBI" id="CHEBI:29103"/>
    </ligand>
</feature>
<evidence type="ECO:0000256" key="6">
    <source>
        <dbReference type="ARBA" id="ARBA00022741"/>
    </source>
</evidence>
<evidence type="ECO:0000256" key="13">
    <source>
        <dbReference type="ARBA" id="ARBA00023268"/>
    </source>
</evidence>
<dbReference type="InterPro" id="IPR000631">
    <property type="entry name" value="CARKD"/>
</dbReference>
<dbReference type="PANTHER" id="PTHR12592:SF0">
    <property type="entry name" value="ATP-DEPENDENT (S)-NAD(P)H-HYDRATE DEHYDRATASE"/>
    <property type="match status" value="1"/>
</dbReference>
<evidence type="ECO:0000256" key="12">
    <source>
        <dbReference type="ARBA" id="ARBA00023239"/>
    </source>
</evidence>
<evidence type="ECO:0000256" key="8">
    <source>
        <dbReference type="ARBA" id="ARBA00022857"/>
    </source>
</evidence>
<dbReference type="NCBIfam" id="TIGR00197">
    <property type="entry name" value="yjeF_nterm"/>
    <property type="match status" value="1"/>
</dbReference>
<feature type="binding site" evidence="18">
    <location>
        <position position="117"/>
    </location>
    <ligand>
        <name>K(+)</name>
        <dbReference type="ChEBI" id="CHEBI:29103"/>
    </ligand>
</feature>
<feature type="binding site" evidence="17">
    <location>
        <position position="419"/>
    </location>
    <ligand>
        <name>AMP</name>
        <dbReference type="ChEBI" id="CHEBI:456215"/>
    </ligand>
</feature>
<dbReference type="GO" id="GO:0005524">
    <property type="term" value="F:ATP binding"/>
    <property type="evidence" value="ECO:0007669"/>
    <property type="project" value="UniProtKB-UniRule"/>
</dbReference>
<protein>
    <recommendedName>
        <fullName evidence="19">Bifunctional NAD(P)H-hydrate repair enzyme</fullName>
    </recommendedName>
    <alternativeName>
        <fullName evidence="19">Nicotinamide nucleotide repair protein</fullName>
    </alternativeName>
    <domain>
        <recommendedName>
            <fullName evidence="19">ADP-dependent (S)-NAD(P)H-hydrate dehydratase</fullName>
            <ecNumber evidence="19">4.2.1.136</ecNumber>
        </recommendedName>
        <alternativeName>
            <fullName evidence="19">ADP-dependent NAD(P)HX dehydratase</fullName>
        </alternativeName>
    </domain>
    <domain>
        <recommendedName>
            <fullName evidence="19">NAD(P)H-hydrate epimerase</fullName>
            <ecNumber evidence="19">5.1.99.6</ecNumber>
        </recommendedName>
    </domain>
</protein>
<dbReference type="SUPFAM" id="SSF64153">
    <property type="entry name" value="YjeF N-terminal domain-like"/>
    <property type="match status" value="1"/>
</dbReference>
<dbReference type="GO" id="GO:0052856">
    <property type="term" value="F:NAD(P)HX epimerase activity"/>
    <property type="evidence" value="ECO:0007669"/>
    <property type="project" value="UniProtKB-UniRule"/>
</dbReference>
<dbReference type="InterPro" id="IPR030677">
    <property type="entry name" value="Nnr"/>
</dbReference>
<dbReference type="Gene3D" id="3.40.1190.20">
    <property type="match status" value="1"/>
</dbReference>
<dbReference type="CDD" id="cd01171">
    <property type="entry name" value="YXKO-related"/>
    <property type="match status" value="1"/>
</dbReference>
<dbReference type="PIRSF" id="PIRSF017184">
    <property type="entry name" value="Nnr"/>
    <property type="match status" value="1"/>
</dbReference>
<evidence type="ECO:0000259" key="21">
    <source>
        <dbReference type="PROSITE" id="PS51385"/>
    </source>
</evidence>
<comment type="catalytic activity">
    <reaction evidence="16 17 19">
        <text>(6S)-NADPHX + ADP = AMP + phosphate + NADPH + H(+)</text>
        <dbReference type="Rhea" id="RHEA:32235"/>
        <dbReference type="ChEBI" id="CHEBI:15378"/>
        <dbReference type="ChEBI" id="CHEBI:43474"/>
        <dbReference type="ChEBI" id="CHEBI:57783"/>
        <dbReference type="ChEBI" id="CHEBI:64076"/>
        <dbReference type="ChEBI" id="CHEBI:456215"/>
        <dbReference type="ChEBI" id="CHEBI:456216"/>
        <dbReference type="EC" id="4.2.1.136"/>
    </reaction>
</comment>
<comment type="similarity">
    <text evidence="17">Belongs to the NnrD/CARKD family.</text>
</comment>
<keyword evidence="8 17" id="KW-0521">NADP</keyword>
<comment type="catalytic activity">
    <reaction evidence="2 18 19">
        <text>(6R)-NADPHX = (6S)-NADPHX</text>
        <dbReference type="Rhea" id="RHEA:32227"/>
        <dbReference type="ChEBI" id="CHEBI:64076"/>
        <dbReference type="ChEBI" id="CHEBI:64077"/>
        <dbReference type="EC" id="5.1.99.6"/>
    </reaction>
</comment>
<dbReference type="EC" id="4.2.1.136" evidence="19"/>
<dbReference type="GO" id="GO:0046872">
    <property type="term" value="F:metal ion binding"/>
    <property type="evidence" value="ECO:0007669"/>
    <property type="project" value="UniProtKB-UniRule"/>
</dbReference>
<dbReference type="Gene3D" id="3.40.50.10260">
    <property type="entry name" value="YjeF N-terminal domain"/>
    <property type="match status" value="1"/>
</dbReference>
<keyword evidence="13" id="KW-0511">Multifunctional enzyme</keyword>
<evidence type="ECO:0000256" key="18">
    <source>
        <dbReference type="HAMAP-Rule" id="MF_01966"/>
    </source>
</evidence>
<keyword evidence="5 18" id="KW-0479">Metal-binding</keyword>
<dbReference type="GO" id="GO:0052855">
    <property type="term" value="F:ADP-dependent NAD(P)H-hydrate dehydratase activity"/>
    <property type="evidence" value="ECO:0007669"/>
    <property type="project" value="UniProtKB-UniRule"/>
</dbReference>
<feature type="binding site" evidence="17">
    <location>
        <position position="309"/>
    </location>
    <ligand>
        <name>(6S)-NADPHX</name>
        <dbReference type="ChEBI" id="CHEBI:64076"/>
    </ligand>
</feature>
<dbReference type="InterPro" id="IPR004443">
    <property type="entry name" value="YjeF_N_dom"/>
</dbReference>
<evidence type="ECO:0000256" key="1">
    <source>
        <dbReference type="ARBA" id="ARBA00000013"/>
    </source>
</evidence>
<evidence type="ECO:0000256" key="3">
    <source>
        <dbReference type="ARBA" id="ARBA00006001"/>
    </source>
</evidence>
<proteinExistence type="inferred from homology"/>
<keyword evidence="6 17" id="KW-0547">Nucleotide-binding</keyword>
<evidence type="ECO:0000256" key="11">
    <source>
        <dbReference type="ARBA" id="ARBA00023235"/>
    </source>
</evidence>
<comment type="function">
    <text evidence="18">Catalyzes the epimerization of the S- and R-forms of NAD(P)HX, a damaged form of NAD(P)H that is a result of enzymatic or heat-dependent hydration. This is a prerequisite for the S-specific NAD(P)H-hydrate dehydratase to allow the repair of both epimers of NAD(P)HX.</text>
</comment>
<comment type="similarity">
    <text evidence="4 19">In the C-terminal section; belongs to the NnrD/CARKD family.</text>
</comment>
<dbReference type="PROSITE" id="PS51383">
    <property type="entry name" value="YJEF_C_3"/>
    <property type="match status" value="1"/>
</dbReference>
<evidence type="ECO:0000259" key="20">
    <source>
        <dbReference type="PROSITE" id="PS51383"/>
    </source>
</evidence>
<feature type="domain" description="YjeF N-terminal" evidence="21">
    <location>
        <begin position="11"/>
        <end position="212"/>
    </location>
</feature>
<evidence type="ECO:0000313" key="22">
    <source>
        <dbReference type="EMBL" id="VWX38010.1"/>
    </source>
</evidence>
<sequence>MIRMIYDANEARQIDEWARTSGLPVEVLMERAGQQVAAELKQRHTKKDRILIICGTGNNGGDGYVISRELIRDDYDVTVQAPLGPTKTETARLHETYAEKFGVVAEPPCGQYDVIIDALFGTGFDPKRINEVTEKTFDMVKEQRQQGAIVYAIDVPSGVPSDAASDFSFEAVQATQTFCLHAYKRSAFLLKTAPFYGDVELVDIGLPNVAEWELFEEPIDSLFERQHDGHKGTYGTALLIGGSETMPGSIQLATRAALRTGVGKLQVATVDSAKIGIVINAPEAMVLNQTTETIQAMLDQVTAVGIGPGLTSDKIADWIELAFTKDIPVVLDAAALIREDYPERRAPIVVTPHIGEFSRMTNKAVADIQDDLFEAASDYALLHQVTVVLKSHVILVAKPDGGGYVISGASSGLAKGGSGDTLFGLITSLLAQRDYHDQGSVEHLIAMGVAWYARASKRIEQRIHPSSIVATDLIDELARRI</sequence>
<dbReference type="Proteomes" id="UP000439752">
    <property type="component" value="Unassembled WGS sequence"/>
</dbReference>
<dbReference type="Pfam" id="PF01256">
    <property type="entry name" value="Carb_kinase"/>
    <property type="match status" value="1"/>
</dbReference>
<name>A0A653IFM0_9BACL</name>
<dbReference type="PROSITE" id="PS51385">
    <property type="entry name" value="YJEF_N"/>
    <property type="match status" value="1"/>
</dbReference>
<keyword evidence="23" id="KW-1185">Reference proteome</keyword>
<evidence type="ECO:0000256" key="2">
    <source>
        <dbReference type="ARBA" id="ARBA00000909"/>
    </source>
</evidence>
<keyword evidence="12 17" id="KW-0456">Lyase</keyword>
<keyword evidence="9 18" id="KW-0630">Potassium</keyword>
<dbReference type="NCBIfam" id="TIGR00196">
    <property type="entry name" value="yjeF_cterm"/>
    <property type="match status" value="1"/>
</dbReference>
<organism evidence="22 23">
    <name type="scientific">Exiguobacterium oxidotolerans</name>
    <dbReference type="NCBI Taxonomy" id="223958"/>
    <lineage>
        <taxon>Bacteria</taxon>
        <taxon>Bacillati</taxon>
        <taxon>Bacillota</taxon>
        <taxon>Bacilli</taxon>
        <taxon>Bacillales</taxon>
        <taxon>Bacillales Family XII. Incertae Sedis</taxon>
        <taxon>Exiguobacterium</taxon>
    </lineage>
</organism>
<comment type="catalytic activity">
    <reaction evidence="15 17 19">
        <text>(6S)-NADHX + ADP = AMP + phosphate + NADH + H(+)</text>
        <dbReference type="Rhea" id="RHEA:32223"/>
        <dbReference type="ChEBI" id="CHEBI:15378"/>
        <dbReference type="ChEBI" id="CHEBI:43474"/>
        <dbReference type="ChEBI" id="CHEBI:57945"/>
        <dbReference type="ChEBI" id="CHEBI:64074"/>
        <dbReference type="ChEBI" id="CHEBI:456215"/>
        <dbReference type="ChEBI" id="CHEBI:456216"/>
        <dbReference type="EC" id="4.2.1.136"/>
    </reaction>
</comment>
<comment type="similarity">
    <text evidence="3 19">In the N-terminal section; belongs to the NnrE/AIBP family.</text>
</comment>
<dbReference type="InterPro" id="IPR036652">
    <property type="entry name" value="YjeF_N_dom_sf"/>
</dbReference>
<feature type="domain" description="YjeF C-terminal" evidence="20">
    <location>
        <begin position="214"/>
        <end position="481"/>
    </location>
</feature>
<dbReference type="HAMAP" id="MF_01966">
    <property type="entry name" value="NADHX_epimerase"/>
    <property type="match status" value="1"/>
</dbReference>
<comment type="subunit">
    <text evidence="17">Homotetramer.</text>
</comment>
<dbReference type="Pfam" id="PF03853">
    <property type="entry name" value="YjeF_N"/>
    <property type="match status" value="1"/>
</dbReference>